<dbReference type="Pfam" id="PF02633">
    <property type="entry name" value="Creatininase"/>
    <property type="match status" value="1"/>
</dbReference>
<dbReference type="GO" id="GO:0046872">
    <property type="term" value="F:metal ion binding"/>
    <property type="evidence" value="ECO:0007669"/>
    <property type="project" value="UniProtKB-KW"/>
</dbReference>
<keyword evidence="3" id="KW-0378">Hydrolase</keyword>
<dbReference type="RefSeq" id="WP_203933865.1">
    <property type="nucleotide sequence ID" value="NZ_BOPH01000129.1"/>
</dbReference>
<dbReference type="AlphaFoldDB" id="A0A8J4EGU6"/>
<comment type="caution">
    <text evidence="6">The sequence shown here is derived from an EMBL/GenBank/DDBJ whole genome shotgun (WGS) entry which is preliminary data.</text>
</comment>
<evidence type="ECO:0000256" key="4">
    <source>
        <dbReference type="ARBA" id="ARBA00022833"/>
    </source>
</evidence>
<evidence type="ECO:0000313" key="7">
    <source>
        <dbReference type="Proteomes" id="UP000635606"/>
    </source>
</evidence>
<dbReference type="InterPro" id="IPR003785">
    <property type="entry name" value="Creatininase/forma_Hydrolase"/>
</dbReference>
<gene>
    <name evidence="6" type="ORF">Voc01_089700</name>
</gene>
<keyword evidence="7" id="KW-1185">Reference proteome</keyword>
<dbReference type="EMBL" id="BOPH01000129">
    <property type="protein sequence ID" value="GIJ74053.1"/>
    <property type="molecule type" value="Genomic_DNA"/>
</dbReference>
<dbReference type="InterPro" id="IPR024087">
    <property type="entry name" value="Creatininase-like_sf"/>
</dbReference>
<keyword evidence="2" id="KW-0479">Metal-binding</keyword>
<evidence type="ECO:0000256" key="1">
    <source>
        <dbReference type="ARBA" id="ARBA00001947"/>
    </source>
</evidence>
<dbReference type="SUPFAM" id="SSF102215">
    <property type="entry name" value="Creatininase"/>
    <property type="match status" value="1"/>
</dbReference>
<dbReference type="GO" id="GO:0016811">
    <property type="term" value="F:hydrolase activity, acting on carbon-nitrogen (but not peptide) bonds, in linear amides"/>
    <property type="evidence" value="ECO:0007669"/>
    <property type="project" value="TreeGrafter"/>
</dbReference>
<proteinExistence type="inferred from homology"/>
<reference evidence="6" key="1">
    <citation type="submission" date="2021-01" db="EMBL/GenBank/DDBJ databases">
        <title>Whole genome shotgun sequence of Virgisporangium ochraceum NBRC 16418.</title>
        <authorList>
            <person name="Komaki H."/>
            <person name="Tamura T."/>
        </authorList>
    </citation>
    <scope>NUCLEOTIDE SEQUENCE</scope>
    <source>
        <strain evidence="6">NBRC 16418</strain>
    </source>
</reference>
<name>A0A8J4EGU6_9ACTN</name>
<dbReference type="Proteomes" id="UP000635606">
    <property type="component" value="Unassembled WGS sequence"/>
</dbReference>
<comment type="cofactor">
    <cofactor evidence="1">
        <name>Zn(2+)</name>
        <dbReference type="ChEBI" id="CHEBI:29105"/>
    </cofactor>
</comment>
<evidence type="ECO:0000256" key="5">
    <source>
        <dbReference type="ARBA" id="ARBA00024029"/>
    </source>
</evidence>
<dbReference type="Gene3D" id="3.40.50.10310">
    <property type="entry name" value="Creatininase"/>
    <property type="match status" value="1"/>
</dbReference>
<dbReference type="GO" id="GO:0009231">
    <property type="term" value="P:riboflavin biosynthetic process"/>
    <property type="evidence" value="ECO:0007669"/>
    <property type="project" value="TreeGrafter"/>
</dbReference>
<organism evidence="6 7">
    <name type="scientific">Virgisporangium ochraceum</name>
    <dbReference type="NCBI Taxonomy" id="65505"/>
    <lineage>
        <taxon>Bacteria</taxon>
        <taxon>Bacillati</taxon>
        <taxon>Actinomycetota</taxon>
        <taxon>Actinomycetes</taxon>
        <taxon>Micromonosporales</taxon>
        <taxon>Micromonosporaceae</taxon>
        <taxon>Virgisporangium</taxon>
    </lineage>
</organism>
<evidence type="ECO:0000256" key="2">
    <source>
        <dbReference type="ARBA" id="ARBA00022723"/>
    </source>
</evidence>
<comment type="similarity">
    <text evidence="5">Belongs to the creatininase superfamily.</text>
</comment>
<accession>A0A8J4EGU6</accession>
<dbReference type="PANTHER" id="PTHR35005">
    <property type="entry name" value="3-DEHYDRO-SCYLLO-INOSOSE HYDROLASE"/>
    <property type="match status" value="1"/>
</dbReference>
<evidence type="ECO:0000313" key="6">
    <source>
        <dbReference type="EMBL" id="GIJ74053.1"/>
    </source>
</evidence>
<dbReference type="PANTHER" id="PTHR35005:SF1">
    <property type="entry name" value="2-AMINO-5-FORMYLAMINO-6-RIBOSYLAMINOPYRIMIDIN-4(3H)-ONE 5'-MONOPHOSPHATE DEFORMYLASE"/>
    <property type="match status" value="1"/>
</dbReference>
<evidence type="ECO:0000256" key="3">
    <source>
        <dbReference type="ARBA" id="ARBA00022801"/>
    </source>
</evidence>
<keyword evidence="4" id="KW-0862">Zinc</keyword>
<sequence length="241" mass="25044">MDLIPTTTTTDVSSRTPTVAVLPIGSYEQHGSFLPLATDTIVAAAIAASIAEKYNVLSLPPITISCSHEHSAWPGTVSISHQTLSAMIDDIRSSLARSGVTRLALVNGHGGNYVLSNIVQTANAAEPDSMTLFPTRTDWETARDAAQLETDGHHDMHAGELEVSVLLHVCPDAVGEDFVAGDHGADDRPMLLVHGMGAYTNTGVIGRPSAGTADKGRALLASLSAAFAVHLSALSGGQRSG</sequence>
<protein>
    <submittedName>
        <fullName evidence="6">Creatinine amidohydrolase</fullName>
    </submittedName>
</protein>